<dbReference type="SUPFAM" id="SSF54913">
    <property type="entry name" value="GlnB-like"/>
    <property type="match status" value="2"/>
</dbReference>
<reference evidence="1" key="2">
    <citation type="submission" date="2020-09" db="EMBL/GenBank/DDBJ databases">
        <authorList>
            <person name="Sun Q."/>
            <person name="Kim S."/>
        </authorList>
    </citation>
    <scope>NUCLEOTIDE SEQUENCE</scope>
    <source>
        <strain evidence="1">KCTC 12870</strain>
    </source>
</reference>
<comment type="caution">
    <text evidence="1">The sequence shown here is derived from an EMBL/GenBank/DDBJ whole genome shotgun (WGS) entry which is preliminary data.</text>
</comment>
<evidence type="ECO:0000313" key="1">
    <source>
        <dbReference type="EMBL" id="GHC13577.1"/>
    </source>
</evidence>
<dbReference type="InterPro" id="IPR011322">
    <property type="entry name" value="N-reg_PII-like_a/b"/>
</dbReference>
<keyword evidence="2" id="KW-1185">Reference proteome</keyword>
<dbReference type="AlphaFoldDB" id="A0A8J3GF12"/>
<dbReference type="InterPro" id="IPR002187">
    <property type="entry name" value="N-reg_PII"/>
</dbReference>
<dbReference type="EMBL" id="BMXG01000035">
    <property type="protein sequence ID" value="GHC13577.1"/>
    <property type="molecule type" value="Genomic_DNA"/>
</dbReference>
<sequence>MTDWVEHNKHFVVTAILPRRASSEVTDFLMDCPARHLMALNARGTVIKDRWYQSLIPIISPEQEILQFLLPHDEVDVIMEQIVALGQLRLAGAGAVFTHPCKQFIATADFPTWQNGEHTEAGLSMMRFKRNLIGIAATVQSSISEAVARAAIKAGAHGPTIHYCEGRGVRDRLGVLRFTQNPDKEIIRVIVDEMDADPVFEAMAVSGRLMEPGRGIIYSMPVSHGLIKLPGITQSARHAASIHQIIHAIDDLKGCADWRATSNLVDMPKSGGALSFLGIGAARSRKYLHNLVRITCTTKRKQLDVLVAAALKAGAPAATSVFGKFVESECKVTGAGLRLNRELGSIQMILPKNQVQQILDELRAVTEEEELESVAIYTAEVEKVLTYLG</sequence>
<dbReference type="InterPro" id="IPR015867">
    <property type="entry name" value="N-reg_PII/ATP_PRibTrfase_C"/>
</dbReference>
<organism evidence="1 2">
    <name type="scientific">Cerasicoccus arenae</name>
    <dbReference type="NCBI Taxonomy" id="424488"/>
    <lineage>
        <taxon>Bacteria</taxon>
        <taxon>Pseudomonadati</taxon>
        <taxon>Verrucomicrobiota</taxon>
        <taxon>Opitutia</taxon>
        <taxon>Puniceicoccales</taxon>
        <taxon>Cerasicoccaceae</taxon>
        <taxon>Cerasicoccus</taxon>
    </lineage>
</organism>
<evidence type="ECO:0000313" key="2">
    <source>
        <dbReference type="Proteomes" id="UP000642829"/>
    </source>
</evidence>
<accession>A0A8J3GF12</accession>
<name>A0A8J3GF12_9BACT</name>
<dbReference type="Proteomes" id="UP000642829">
    <property type="component" value="Unassembled WGS sequence"/>
</dbReference>
<dbReference type="RefSeq" id="WP_189517484.1">
    <property type="nucleotide sequence ID" value="NZ_BMXG01000035.1"/>
</dbReference>
<reference evidence="1" key="1">
    <citation type="journal article" date="2014" name="Int. J. Syst. Evol. Microbiol.">
        <title>Complete genome sequence of Corynebacterium casei LMG S-19264T (=DSM 44701T), isolated from a smear-ripened cheese.</title>
        <authorList>
            <consortium name="US DOE Joint Genome Institute (JGI-PGF)"/>
            <person name="Walter F."/>
            <person name="Albersmeier A."/>
            <person name="Kalinowski J."/>
            <person name="Ruckert C."/>
        </authorList>
    </citation>
    <scope>NUCLEOTIDE SEQUENCE</scope>
    <source>
        <strain evidence="1">KCTC 12870</strain>
    </source>
</reference>
<dbReference type="PROSITE" id="PS51343">
    <property type="entry name" value="PII_GLNB_DOM"/>
    <property type="match status" value="1"/>
</dbReference>
<dbReference type="GO" id="GO:0030234">
    <property type="term" value="F:enzyme regulator activity"/>
    <property type="evidence" value="ECO:0007669"/>
    <property type="project" value="InterPro"/>
</dbReference>
<protein>
    <submittedName>
        <fullName evidence="1">Uncharacterized protein</fullName>
    </submittedName>
</protein>
<proteinExistence type="predicted"/>
<gene>
    <name evidence="1" type="ORF">GCM10007047_33680</name>
</gene>
<dbReference type="Gene3D" id="3.30.70.120">
    <property type="match status" value="1"/>
</dbReference>
<dbReference type="GO" id="GO:0006808">
    <property type="term" value="P:regulation of nitrogen utilization"/>
    <property type="evidence" value="ECO:0007669"/>
    <property type="project" value="InterPro"/>
</dbReference>